<feature type="transmembrane region" description="Helical" evidence="7">
    <location>
        <begin position="395"/>
        <end position="414"/>
    </location>
</feature>
<name>A0A242KW40_ENTMU</name>
<sequence length="1022" mass="119021">MILNERVNNSRFKINFCEVFTDLRTKFNKSYGFLTIFIACAMIILQRVLNSAVSVPTYPVNPSRFYLYSFLQATVIIGTNLIPLYMGYHYKKIAQLRVYHYLSRFSFVYVLSALVANIFFYLQANVLNLRDYWLLFTPISQNYLTYAVSCILLFVSIPCIVSFLVKLPPTNIKKFLLFSTLLLVGSSTLFNKDPFALQDGKSILWICYLFILGYALKTWKWDEKIRFKLPQAFIALMFLVGTIIFMVQISLIVRDNTDTANRFVHPYSLFSMYYTVMSFLSFEQISERLKLKVSGIFLATFLIVTQIICNWSLVNYRVSVFMKREFPNSGRAWLLNIGQFFGYYFLAILLLSIVLFYLQKIRLIRRFIEYLAFDSLDQLALTYHKVKKWIINHKSYFFVAFFFYSFTFTQFFLLEQRETWKQSIKVVLEILIHRQAPMVLTVLIIMGFFFLLLLLSNRFWYAFTATLIINLLLTVSSIIKMQMREEPVFPSDLKMLTGLSELMSMVNPIVFIGGGLVLVFLTFTSTIMQRRLQKRYSVNVHWKRRIIGILLLSFCFSGVFFINHKNSPSFLLFNLFRVNKTFLDQKSAVKENGPIIQFLNNIDIEIMEKPKGYSQETITQIMEKYNTRAEEINHTRKEWLANQTIILNLSESFSDPDRVPNLTVPNDPIPFVKSKLAEETSGLMLSVGYGGGTANMEWEGLTGLSISNLSASLVTPYTQLVERQEISPNITNLFDENIVIHPFTAALYRRKQVFEQFGFDTFYHVDGPQELTYTDTIGSNPYISDEAAYKETLRALRSNTQSSQFIQLSTMQNHMPYDDYYDELNYTAEGTAVVSSRYRELQTFMQGLHYTDEAVKEFIQEIDKIEKPITFVFYGDHLPSLYSGNDSRRYALEQRQTDYFIYSNKYSRDQANKLLKKVVSPNNFAPMALEQANIKVTPYYALLTDVANQLPALTVDPTQSLSNRFNGEQVFVTEEKQMIHLQDLHKDQQQIYTDYQLIQYDLVAGEQYSASWAVQNMQEHQN</sequence>
<reference evidence="9 10" key="1">
    <citation type="submission" date="2017-05" db="EMBL/GenBank/DDBJ databases">
        <title>The Genome Sequence of Enterococcus mundtii 6B1_DIV0119.</title>
        <authorList>
            <consortium name="The Broad Institute Genomics Platform"/>
            <consortium name="The Broad Institute Genomic Center for Infectious Diseases"/>
            <person name="Earl A."/>
            <person name="Manson A."/>
            <person name="Schwartman J."/>
            <person name="Gilmore M."/>
            <person name="Abouelleil A."/>
            <person name="Cao P."/>
            <person name="Chapman S."/>
            <person name="Cusick C."/>
            <person name="Shea T."/>
            <person name="Young S."/>
            <person name="Neafsey D."/>
            <person name="Nusbaum C."/>
            <person name="Birren B."/>
        </authorList>
    </citation>
    <scope>NUCLEOTIDE SEQUENCE [LARGE SCALE GENOMIC DNA]</scope>
    <source>
        <strain evidence="9 10">6B1_DIV0119</strain>
    </source>
</reference>
<keyword evidence="3" id="KW-1003">Cell membrane</keyword>
<evidence type="ECO:0000259" key="8">
    <source>
        <dbReference type="Pfam" id="PF00884"/>
    </source>
</evidence>
<feature type="transmembrane region" description="Helical" evidence="7">
    <location>
        <begin position="264"/>
        <end position="282"/>
    </location>
</feature>
<evidence type="ECO:0000256" key="2">
    <source>
        <dbReference type="ARBA" id="ARBA00004936"/>
    </source>
</evidence>
<feature type="transmembrane region" description="Helical" evidence="7">
    <location>
        <begin position="333"/>
        <end position="358"/>
    </location>
</feature>
<dbReference type="InterPro" id="IPR000917">
    <property type="entry name" value="Sulfatase_N"/>
</dbReference>
<dbReference type="PANTHER" id="PTHR47371">
    <property type="entry name" value="LIPOTEICHOIC ACID SYNTHASE"/>
    <property type="match status" value="1"/>
</dbReference>
<dbReference type="PANTHER" id="PTHR47371:SF3">
    <property type="entry name" value="PHOSPHOGLYCEROL TRANSFERASE I"/>
    <property type="match status" value="1"/>
</dbReference>
<feature type="transmembrane region" description="Helical" evidence="7">
    <location>
        <begin position="231"/>
        <end position="252"/>
    </location>
</feature>
<feature type="transmembrane region" description="Helical" evidence="7">
    <location>
        <begin position="502"/>
        <end position="524"/>
    </location>
</feature>
<dbReference type="GO" id="GO:0005886">
    <property type="term" value="C:plasma membrane"/>
    <property type="evidence" value="ECO:0007669"/>
    <property type="project" value="UniProtKB-SubCell"/>
</dbReference>
<feature type="transmembrane region" description="Helical" evidence="7">
    <location>
        <begin position="434"/>
        <end position="454"/>
    </location>
</feature>
<evidence type="ECO:0000256" key="5">
    <source>
        <dbReference type="ARBA" id="ARBA00022989"/>
    </source>
</evidence>
<feature type="domain" description="Sulfatase N-terminal" evidence="8">
    <location>
        <begin position="643"/>
        <end position="934"/>
    </location>
</feature>
<keyword evidence="6 7" id="KW-0472">Membrane</keyword>
<feature type="transmembrane region" description="Helical" evidence="7">
    <location>
        <begin position="545"/>
        <end position="562"/>
    </location>
</feature>
<dbReference type="InterPro" id="IPR050448">
    <property type="entry name" value="OpgB/LTA_synthase_biosynth"/>
</dbReference>
<feature type="transmembrane region" description="Helical" evidence="7">
    <location>
        <begin position="31"/>
        <end position="53"/>
    </location>
</feature>
<feature type="transmembrane region" description="Helical" evidence="7">
    <location>
        <begin position="202"/>
        <end position="219"/>
    </location>
</feature>
<evidence type="ECO:0000256" key="4">
    <source>
        <dbReference type="ARBA" id="ARBA00022692"/>
    </source>
</evidence>
<dbReference type="InterPro" id="IPR017850">
    <property type="entry name" value="Alkaline_phosphatase_core_sf"/>
</dbReference>
<dbReference type="Proteomes" id="UP000195024">
    <property type="component" value="Unassembled WGS sequence"/>
</dbReference>
<feature type="transmembrane region" description="Helical" evidence="7">
    <location>
        <begin position="65"/>
        <end position="86"/>
    </location>
</feature>
<evidence type="ECO:0000256" key="3">
    <source>
        <dbReference type="ARBA" id="ARBA00022475"/>
    </source>
</evidence>
<proteinExistence type="predicted"/>
<comment type="subcellular location">
    <subcellularLocation>
        <location evidence="1">Cell membrane</location>
        <topology evidence="1">Multi-pass membrane protein</topology>
    </subcellularLocation>
</comment>
<organism evidence="9 10">
    <name type="scientific">Enterococcus mundtii</name>
    <dbReference type="NCBI Taxonomy" id="53346"/>
    <lineage>
        <taxon>Bacteria</taxon>
        <taxon>Bacillati</taxon>
        <taxon>Bacillota</taxon>
        <taxon>Bacilli</taxon>
        <taxon>Lactobacillales</taxon>
        <taxon>Enterococcaceae</taxon>
        <taxon>Enterococcus</taxon>
    </lineage>
</organism>
<dbReference type="EMBL" id="NGMS01000002">
    <property type="protein sequence ID" value="OTP25446.1"/>
    <property type="molecule type" value="Genomic_DNA"/>
</dbReference>
<accession>A0A242KW40</accession>
<protein>
    <submittedName>
        <fullName evidence="9">Sulfatase</fullName>
    </submittedName>
</protein>
<dbReference type="CDD" id="cd16015">
    <property type="entry name" value="LTA_synthase"/>
    <property type="match status" value="1"/>
</dbReference>
<comment type="caution">
    <text evidence="9">The sequence shown here is derived from an EMBL/GenBank/DDBJ whole genome shotgun (WGS) entry which is preliminary data.</text>
</comment>
<evidence type="ECO:0000313" key="10">
    <source>
        <dbReference type="Proteomes" id="UP000195024"/>
    </source>
</evidence>
<dbReference type="AlphaFoldDB" id="A0A242KW40"/>
<evidence type="ECO:0000313" key="9">
    <source>
        <dbReference type="EMBL" id="OTP25446.1"/>
    </source>
</evidence>
<feature type="transmembrane region" description="Helical" evidence="7">
    <location>
        <begin position="172"/>
        <end position="190"/>
    </location>
</feature>
<dbReference type="Pfam" id="PF00884">
    <property type="entry name" value="Sulfatase"/>
    <property type="match status" value="1"/>
</dbReference>
<gene>
    <name evidence="9" type="ORF">A5802_002599</name>
</gene>
<feature type="transmembrane region" description="Helical" evidence="7">
    <location>
        <begin position="461"/>
        <end position="482"/>
    </location>
</feature>
<dbReference type="SUPFAM" id="SSF53649">
    <property type="entry name" value="Alkaline phosphatase-like"/>
    <property type="match status" value="1"/>
</dbReference>
<feature type="transmembrane region" description="Helical" evidence="7">
    <location>
        <begin position="107"/>
        <end position="124"/>
    </location>
</feature>
<keyword evidence="5 7" id="KW-1133">Transmembrane helix</keyword>
<feature type="transmembrane region" description="Helical" evidence="7">
    <location>
        <begin position="144"/>
        <end position="165"/>
    </location>
</feature>
<comment type="pathway">
    <text evidence="2">Cell wall biogenesis; lipoteichoic acid biosynthesis.</text>
</comment>
<keyword evidence="4 7" id="KW-0812">Transmembrane</keyword>
<evidence type="ECO:0000256" key="1">
    <source>
        <dbReference type="ARBA" id="ARBA00004651"/>
    </source>
</evidence>
<evidence type="ECO:0000256" key="6">
    <source>
        <dbReference type="ARBA" id="ARBA00023136"/>
    </source>
</evidence>
<feature type="transmembrane region" description="Helical" evidence="7">
    <location>
        <begin position="294"/>
        <end position="313"/>
    </location>
</feature>
<evidence type="ECO:0000256" key="7">
    <source>
        <dbReference type="SAM" id="Phobius"/>
    </source>
</evidence>
<dbReference type="Gene3D" id="3.40.720.10">
    <property type="entry name" value="Alkaline Phosphatase, subunit A"/>
    <property type="match status" value="1"/>
</dbReference>